<dbReference type="Proteomes" id="UP000001933">
    <property type="component" value="Chromosome"/>
</dbReference>
<evidence type="ECO:0000313" key="3">
    <source>
        <dbReference type="Proteomes" id="UP000001933"/>
    </source>
</evidence>
<sequence>MKRWFVWLLMSAVLWGCASPGMKYETMPEAERNLEIRYELAGQSRDALFDKTLAWVKAEVVSGDGLLVRSDRAQGSMTAKVMTSYNSMWVEVPARYTMRVDFKDSRIRVVCYDFEDFWGEFKKTARPVEDADAMRQLKQKAQEKADALNSFLTGGTPSTDKDW</sequence>
<dbReference type="InParanoid" id="Q2LST7"/>
<dbReference type="InterPro" id="IPR027823">
    <property type="entry name" value="DUF4468"/>
</dbReference>
<protein>
    <submittedName>
        <fullName evidence="2">Hypothetical exported protein</fullName>
    </submittedName>
</protein>
<dbReference type="STRING" id="56780.SYN_01516"/>
<keyword evidence="3" id="KW-1185">Reference proteome</keyword>
<feature type="domain" description="DUF4468" evidence="1">
    <location>
        <begin position="39"/>
        <end position="114"/>
    </location>
</feature>
<proteinExistence type="predicted"/>
<organism evidence="2 3">
    <name type="scientific">Syntrophus aciditrophicus (strain SB)</name>
    <dbReference type="NCBI Taxonomy" id="56780"/>
    <lineage>
        <taxon>Bacteria</taxon>
        <taxon>Pseudomonadati</taxon>
        <taxon>Thermodesulfobacteriota</taxon>
        <taxon>Syntrophia</taxon>
        <taxon>Syntrophales</taxon>
        <taxon>Syntrophaceae</taxon>
        <taxon>Syntrophus</taxon>
    </lineage>
</organism>
<dbReference type="Pfam" id="PF14730">
    <property type="entry name" value="DUF4468"/>
    <property type="match status" value="1"/>
</dbReference>
<evidence type="ECO:0000259" key="1">
    <source>
        <dbReference type="Pfam" id="PF14730"/>
    </source>
</evidence>
<dbReference type="KEGG" id="sat:SYN_01516"/>
<name>Q2LST7_SYNAS</name>
<gene>
    <name evidence="2" type="ORF">SYN_01516</name>
</gene>
<dbReference type="EMBL" id="CP000252">
    <property type="protein sequence ID" value="ABC77149.1"/>
    <property type="molecule type" value="Genomic_DNA"/>
</dbReference>
<dbReference type="HOGENOM" id="CLU_1626226_0_0_7"/>
<accession>Q2LST7</accession>
<dbReference type="AlphaFoldDB" id="Q2LST7"/>
<dbReference type="RefSeq" id="WP_011417178.1">
    <property type="nucleotide sequence ID" value="NC_007759.1"/>
</dbReference>
<reference evidence="2 3" key="1">
    <citation type="journal article" date="2007" name="Proc. Natl. Acad. Sci. U.S.A.">
        <title>The genome of Syntrophus aciditrophicus: life at the thermodynamic limit of microbial growth.</title>
        <authorList>
            <person name="McInerney M.J."/>
            <person name="Rohlin L."/>
            <person name="Mouttaki H."/>
            <person name="Kim U."/>
            <person name="Krupp R.S."/>
            <person name="Rios-Hernandez L."/>
            <person name="Sieber J."/>
            <person name="Struchtemeyer C.G."/>
            <person name="Bhattacharyya A."/>
            <person name="Campbell J.W."/>
            <person name="Gunsalus R.P."/>
        </authorList>
    </citation>
    <scope>NUCLEOTIDE SEQUENCE [LARGE SCALE GENOMIC DNA]</scope>
    <source>
        <strain evidence="2 3">SB</strain>
    </source>
</reference>
<evidence type="ECO:0000313" key="2">
    <source>
        <dbReference type="EMBL" id="ABC77149.1"/>
    </source>
</evidence>